<evidence type="ECO:0000313" key="9">
    <source>
        <dbReference type="EMBL" id="KAB8304603.1"/>
    </source>
</evidence>
<proteinExistence type="inferred from homology"/>
<evidence type="ECO:0000259" key="6">
    <source>
        <dbReference type="Pfam" id="PF00394"/>
    </source>
</evidence>
<dbReference type="InterPro" id="IPR008972">
    <property type="entry name" value="Cupredoxin"/>
</dbReference>
<comment type="caution">
    <text evidence="9">The sequence shown here is derived from an EMBL/GenBank/DDBJ whole genome shotgun (WGS) entry which is preliminary data.</text>
</comment>
<organism evidence="9 10">
    <name type="scientific">Monilinia laxa</name>
    <name type="common">Brown rot fungus</name>
    <name type="synonym">Sclerotinia laxa</name>
    <dbReference type="NCBI Taxonomy" id="61186"/>
    <lineage>
        <taxon>Eukaryota</taxon>
        <taxon>Fungi</taxon>
        <taxon>Dikarya</taxon>
        <taxon>Ascomycota</taxon>
        <taxon>Pezizomycotina</taxon>
        <taxon>Leotiomycetes</taxon>
        <taxon>Helotiales</taxon>
        <taxon>Sclerotiniaceae</taxon>
        <taxon>Monilinia</taxon>
    </lineage>
</organism>
<dbReference type="EMBL" id="VIGI01000001">
    <property type="protein sequence ID" value="KAB8304603.1"/>
    <property type="molecule type" value="Genomic_DNA"/>
</dbReference>
<evidence type="ECO:0000256" key="4">
    <source>
        <dbReference type="ARBA" id="ARBA00023008"/>
    </source>
</evidence>
<evidence type="ECO:0000259" key="8">
    <source>
        <dbReference type="Pfam" id="PF07732"/>
    </source>
</evidence>
<dbReference type="PANTHER" id="PTHR11709">
    <property type="entry name" value="MULTI-COPPER OXIDASE"/>
    <property type="match status" value="1"/>
</dbReference>
<dbReference type="FunFam" id="2.60.40.420:FF:000021">
    <property type="entry name" value="Extracellular dihydrogeodin oxidase/laccase"/>
    <property type="match status" value="1"/>
</dbReference>
<dbReference type="PROSITE" id="PS00080">
    <property type="entry name" value="MULTICOPPER_OXIDASE2"/>
    <property type="match status" value="1"/>
</dbReference>
<feature type="domain" description="Plastocyanin-like" evidence="8">
    <location>
        <begin position="89"/>
        <end position="203"/>
    </location>
</feature>
<dbReference type="SUPFAM" id="SSF49503">
    <property type="entry name" value="Cupredoxins"/>
    <property type="match status" value="3"/>
</dbReference>
<dbReference type="CDD" id="cd13880">
    <property type="entry name" value="CuRO_2_MaLCC_like"/>
    <property type="match status" value="1"/>
</dbReference>
<protein>
    <recommendedName>
        <fullName evidence="11">Laccase</fullName>
    </recommendedName>
</protein>
<evidence type="ECO:0000259" key="7">
    <source>
        <dbReference type="Pfam" id="PF07731"/>
    </source>
</evidence>
<keyword evidence="4" id="KW-0186">Copper</keyword>
<name>A0A5N6KLD9_MONLA</name>
<evidence type="ECO:0008006" key="11">
    <source>
        <dbReference type="Google" id="ProtNLM"/>
    </source>
</evidence>
<dbReference type="Proteomes" id="UP000326757">
    <property type="component" value="Unassembled WGS sequence"/>
</dbReference>
<dbReference type="GO" id="GO:0005507">
    <property type="term" value="F:copper ion binding"/>
    <property type="evidence" value="ECO:0007669"/>
    <property type="project" value="InterPro"/>
</dbReference>
<feature type="domain" description="Plastocyanin-like" evidence="6">
    <location>
        <begin position="214"/>
        <end position="348"/>
    </location>
</feature>
<dbReference type="Pfam" id="PF07732">
    <property type="entry name" value="Cu-oxidase_3"/>
    <property type="match status" value="1"/>
</dbReference>
<feature type="chain" id="PRO_5024962014" description="Laccase" evidence="5">
    <location>
        <begin position="31"/>
        <end position="618"/>
    </location>
</feature>
<feature type="domain" description="Plastocyanin-like" evidence="7">
    <location>
        <begin position="455"/>
        <end position="567"/>
    </location>
</feature>
<keyword evidence="2" id="KW-0479">Metal-binding</keyword>
<sequence>MTMIWNPSAMPWSCAHIFMAILAMIPIAASLSQYQSNGLSSYGLLNTSTLPLFLTDNPLPCGVPWGNTQPGGNPPHTGVVRRYKWTISRSTKAPDGVEKSLILINDQFPGPLVEANWGDTIEVEVTNAIQSTAEGVTIHWHGQPQKENPWYDGVPAVTQCPIAPGSTFTYRFRAESFGSGWYHSHVSGQYADGLFGPMVVYGPSQLPYDIDLGPVILSDYIYTSYYEVLKQGLGVPLVFPTVSNNLINGKGTTNCSSIANGTKCTPGASLAKFAFQKGKVHRLRLINTGSSGTQKFSIDGHSMTIIAQDYVPVQPYTTNVVTLGLGQRADVLINATGSADGSYWMRSDLDVSCMQLATVNSHALASIYYPEADTSSQPATTGYSWDSNNCLNDPLNTTTPYYALTPPDTPSLIQSIELNAYPNASGILLFYVNNSTFRGDYNAPILLLESSGNTSYPEDPSWNVYNFGNHTSIRMVIQNIFPIHHPMHLHGHDFWVLAVGTGEWDGQIVNPENPQRRDTILMSPGSPDVPSYLVIEYMADNPGVWPLHCHIGIHLSAGMLINTLERPDLVKQRQVPYVMAQTCREWAKFSGTNVVDQIDSGLIKNNFINVLEVLVHLI</sequence>
<keyword evidence="5" id="KW-0732">Signal</keyword>
<dbReference type="Pfam" id="PF00394">
    <property type="entry name" value="Cu-oxidase"/>
    <property type="match status" value="1"/>
</dbReference>
<evidence type="ECO:0000256" key="1">
    <source>
        <dbReference type="ARBA" id="ARBA00010609"/>
    </source>
</evidence>
<gene>
    <name evidence="9" type="ORF">EYC80_003980</name>
</gene>
<dbReference type="AlphaFoldDB" id="A0A5N6KLD9"/>
<dbReference type="InterPro" id="IPR001117">
    <property type="entry name" value="Cu-oxidase_2nd"/>
</dbReference>
<dbReference type="InterPro" id="IPR002355">
    <property type="entry name" value="Cu_oxidase_Cu_BS"/>
</dbReference>
<evidence type="ECO:0000256" key="2">
    <source>
        <dbReference type="ARBA" id="ARBA00022723"/>
    </source>
</evidence>
<keyword evidence="10" id="KW-1185">Reference proteome</keyword>
<dbReference type="CDD" id="cd13901">
    <property type="entry name" value="CuRO_3_MaLCC_like"/>
    <property type="match status" value="1"/>
</dbReference>
<comment type="similarity">
    <text evidence="1">Belongs to the multicopper oxidase family.</text>
</comment>
<dbReference type="Pfam" id="PF07731">
    <property type="entry name" value="Cu-oxidase_2"/>
    <property type="match status" value="1"/>
</dbReference>
<evidence type="ECO:0000313" key="10">
    <source>
        <dbReference type="Proteomes" id="UP000326757"/>
    </source>
</evidence>
<accession>A0A5N6KLD9</accession>
<dbReference type="InterPro" id="IPR011707">
    <property type="entry name" value="Cu-oxidase-like_N"/>
</dbReference>
<dbReference type="OrthoDB" id="2121828at2759"/>
<evidence type="ECO:0000256" key="5">
    <source>
        <dbReference type="SAM" id="SignalP"/>
    </source>
</evidence>
<keyword evidence="3" id="KW-0560">Oxidoreductase</keyword>
<evidence type="ECO:0000256" key="3">
    <source>
        <dbReference type="ARBA" id="ARBA00023002"/>
    </source>
</evidence>
<dbReference type="InterPro" id="IPR045087">
    <property type="entry name" value="Cu-oxidase_fam"/>
</dbReference>
<dbReference type="CDD" id="cd13854">
    <property type="entry name" value="CuRO_1_MaLCC_like"/>
    <property type="match status" value="1"/>
</dbReference>
<reference evidence="9 10" key="1">
    <citation type="submission" date="2019-06" db="EMBL/GenBank/DDBJ databases">
        <title>Genome Sequence of the Brown Rot Fungal Pathogen Monilinia laxa.</title>
        <authorList>
            <person name="De Miccolis Angelini R.M."/>
            <person name="Landi L."/>
            <person name="Abate D."/>
            <person name="Pollastro S."/>
            <person name="Romanazzi G."/>
            <person name="Faretra F."/>
        </authorList>
    </citation>
    <scope>NUCLEOTIDE SEQUENCE [LARGE SCALE GENOMIC DNA]</scope>
    <source>
        <strain evidence="9 10">Mlax316</strain>
    </source>
</reference>
<dbReference type="GO" id="GO:0016491">
    <property type="term" value="F:oxidoreductase activity"/>
    <property type="evidence" value="ECO:0007669"/>
    <property type="project" value="UniProtKB-KW"/>
</dbReference>
<feature type="signal peptide" evidence="5">
    <location>
        <begin position="1"/>
        <end position="30"/>
    </location>
</feature>
<dbReference type="PANTHER" id="PTHR11709:SF145">
    <property type="entry name" value="LCC1"/>
    <property type="match status" value="1"/>
</dbReference>
<dbReference type="Gene3D" id="2.60.40.420">
    <property type="entry name" value="Cupredoxins - blue copper proteins"/>
    <property type="match status" value="3"/>
</dbReference>
<dbReference type="InterPro" id="IPR011706">
    <property type="entry name" value="Cu-oxidase_C"/>
</dbReference>